<gene>
    <name evidence="2" type="ORF">V6N11_004403</name>
</gene>
<proteinExistence type="predicted"/>
<keyword evidence="3" id="KW-1185">Reference proteome</keyword>
<organism evidence="2 3">
    <name type="scientific">Hibiscus sabdariffa</name>
    <name type="common">roselle</name>
    <dbReference type="NCBI Taxonomy" id="183260"/>
    <lineage>
        <taxon>Eukaryota</taxon>
        <taxon>Viridiplantae</taxon>
        <taxon>Streptophyta</taxon>
        <taxon>Embryophyta</taxon>
        <taxon>Tracheophyta</taxon>
        <taxon>Spermatophyta</taxon>
        <taxon>Magnoliopsida</taxon>
        <taxon>eudicotyledons</taxon>
        <taxon>Gunneridae</taxon>
        <taxon>Pentapetalae</taxon>
        <taxon>rosids</taxon>
        <taxon>malvids</taxon>
        <taxon>Malvales</taxon>
        <taxon>Malvaceae</taxon>
        <taxon>Malvoideae</taxon>
        <taxon>Hibiscus</taxon>
    </lineage>
</organism>
<feature type="region of interest" description="Disordered" evidence="1">
    <location>
        <begin position="1"/>
        <end position="31"/>
    </location>
</feature>
<evidence type="ECO:0000313" key="3">
    <source>
        <dbReference type="Proteomes" id="UP001396334"/>
    </source>
</evidence>
<feature type="region of interest" description="Disordered" evidence="1">
    <location>
        <begin position="180"/>
        <end position="202"/>
    </location>
</feature>
<name>A0ABR2SGH4_9ROSI</name>
<dbReference type="Proteomes" id="UP001396334">
    <property type="component" value="Unassembled WGS sequence"/>
</dbReference>
<dbReference type="EMBL" id="JBBPBN010000015">
    <property type="protein sequence ID" value="KAK9024227.1"/>
    <property type="molecule type" value="Genomic_DNA"/>
</dbReference>
<dbReference type="PANTHER" id="PTHR31903:SF4">
    <property type="entry name" value="OS11G0490300 PROTEIN"/>
    <property type="match status" value="1"/>
</dbReference>
<protein>
    <submittedName>
        <fullName evidence="2">Uncharacterized protein</fullName>
    </submittedName>
</protein>
<feature type="region of interest" description="Disordered" evidence="1">
    <location>
        <begin position="80"/>
        <end position="111"/>
    </location>
</feature>
<evidence type="ECO:0000313" key="2">
    <source>
        <dbReference type="EMBL" id="KAK9024227.1"/>
    </source>
</evidence>
<dbReference type="PANTHER" id="PTHR31903">
    <property type="entry name" value="F12F1.11-RELATED"/>
    <property type="match status" value="1"/>
</dbReference>
<reference evidence="2 3" key="1">
    <citation type="journal article" date="2024" name="G3 (Bethesda)">
        <title>Genome assembly of Hibiscus sabdariffa L. provides insights into metabolisms of medicinal natural products.</title>
        <authorList>
            <person name="Kim T."/>
        </authorList>
    </citation>
    <scope>NUCLEOTIDE SEQUENCE [LARGE SCALE GENOMIC DNA]</scope>
    <source>
        <strain evidence="2">TK-2024</strain>
        <tissue evidence="2">Old leaves</tissue>
    </source>
</reference>
<accession>A0ABR2SGH4</accession>
<sequence>MKLKSKGKGKVYPSPSPPPSSPLPPSSSTSSGEDYLSVLKLLPAAVLTLASVLSVEDREVLAYMITRSLKITTTAASNPSLISQDYHPSKKPPSKKPPPTSKLTQKSGVPSHKPPVFHCDCFDCYTSYWLRWDSSPNLELIHQIIEAFEDYLTNGESQKLPKKNARAKQRKCNRRIAIPISGSSVQPDDEAPGLESSTVEPPVFSNDAISMEEEEVVELEEVTEDFPAIKDADVQVRTAATSNHKGLARKVLPDVLGLFNSRLWRLWNPNV</sequence>
<comment type="caution">
    <text evidence="2">The sequence shown here is derived from an EMBL/GenBank/DDBJ whole genome shotgun (WGS) entry which is preliminary data.</text>
</comment>
<evidence type="ECO:0000256" key="1">
    <source>
        <dbReference type="SAM" id="MobiDB-lite"/>
    </source>
</evidence>
<feature type="compositionally biased region" description="Pro residues" evidence="1">
    <location>
        <begin position="14"/>
        <end position="25"/>
    </location>
</feature>